<dbReference type="AlphaFoldDB" id="A0A9K3PAV7"/>
<organism evidence="4 5">
    <name type="scientific">Nitzschia inconspicua</name>
    <dbReference type="NCBI Taxonomy" id="303405"/>
    <lineage>
        <taxon>Eukaryota</taxon>
        <taxon>Sar</taxon>
        <taxon>Stramenopiles</taxon>
        <taxon>Ochrophyta</taxon>
        <taxon>Bacillariophyta</taxon>
        <taxon>Bacillariophyceae</taxon>
        <taxon>Bacillariophycidae</taxon>
        <taxon>Bacillariales</taxon>
        <taxon>Bacillariaceae</taxon>
        <taxon>Nitzschia</taxon>
    </lineage>
</organism>
<name>A0A9K3PAV7_9STRA</name>
<reference evidence="4" key="2">
    <citation type="submission" date="2021-04" db="EMBL/GenBank/DDBJ databases">
        <authorList>
            <person name="Podell S."/>
        </authorList>
    </citation>
    <scope>NUCLEOTIDE SEQUENCE</scope>
    <source>
        <strain evidence="4">Hildebrandi</strain>
    </source>
</reference>
<feature type="region of interest" description="Disordered" evidence="1">
    <location>
        <begin position="275"/>
        <end position="309"/>
    </location>
</feature>
<dbReference type="Proteomes" id="UP000693970">
    <property type="component" value="Unassembled WGS sequence"/>
</dbReference>
<evidence type="ECO:0000256" key="1">
    <source>
        <dbReference type="SAM" id="MobiDB-lite"/>
    </source>
</evidence>
<feature type="compositionally biased region" description="Low complexity" evidence="1">
    <location>
        <begin position="836"/>
        <end position="853"/>
    </location>
</feature>
<gene>
    <name evidence="4" type="ORF">IV203_006465</name>
</gene>
<feature type="transmembrane region" description="Helical" evidence="2">
    <location>
        <begin position="85"/>
        <end position="105"/>
    </location>
</feature>
<feature type="region of interest" description="Disordered" evidence="1">
    <location>
        <begin position="877"/>
        <end position="923"/>
    </location>
</feature>
<evidence type="ECO:0000256" key="2">
    <source>
        <dbReference type="SAM" id="Phobius"/>
    </source>
</evidence>
<dbReference type="EMBL" id="JAGRRH010000028">
    <property type="protein sequence ID" value="KAG7340061.1"/>
    <property type="molecule type" value="Genomic_DNA"/>
</dbReference>
<protein>
    <submittedName>
        <fullName evidence="4">Uncharacterized protein</fullName>
    </submittedName>
</protein>
<feature type="region of interest" description="Disordered" evidence="1">
    <location>
        <begin position="749"/>
        <end position="809"/>
    </location>
</feature>
<feature type="compositionally biased region" description="Acidic residues" evidence="1">
    <location>
        <begin position="291"/>
        <end position="303"/>
    </location>
</feature>
<feature type="region of interest" description="Disordered" evidence="1">
    <location>
        <begin position="710"/>
        <end position="734"/>
    </location>
</feature>
<feature type="chain" id="PRO_5039938739" evidence="3">
    <location>
        <begin position="31"/>
        <end position="1018"/>
    </location>
</feature>
<feature type="region of interest" description="Disordered" evidence="1">
    <location>
        <begin position="194"/>
        <end position="216"/>
    </location>
</feature>
<evidence type="ECO:0000256" key="3">
    <source>
        <dbReference type="SAM" id="SignalP"/>
    </source>
</evidence>
<keyword evidence="2" id="KW-0812">Transmembrane</keyword>
<keyword evidence="2" id="KW-0472">Membrane</keyword>
<feature type="compositionally biased region" description="Polar residues" evidence="1">
    <location>
        <begin position="718"/>
        <end position="734"/>
    </location>
</feature>
<dbReference type="OrthoDB" id="48729at2759"/>
<keyword evidence="2" id="KW-1133">Transmembrane helix</keyword>
<comment type="caution">
    <text evidence="4">The sequence shown here is derived from an EMBL/GenBank/DDBJ whole genome shotgun (WGS) entry which is preliminary data.</text>
</comment>
<keyword evidence="3" id="KW-0732">Signal</keyword>
<evidence type="ECO:0000313" key="5">
    <source>
        <dbReference type="Proteomes" id="UP000693970"/>
    </source>
</evidence>
<feature type="compositionally biased region" description="Polar residues" evidence="1">
    <location>
        <begin position="887"/>
        <end position="905"/>
    </location>
</feature>
<feature type="region of interest" description="Disordered" evidence="1">
    <location>
        <begin position="561"/>
        <end position="619"/>
    </location>
</feature>
<feature type="compositionally biased region" description="Basic and acidic residues" evidence="1">
    <location>
        <begin position="587"/>
        <end position="603"/>
    </location>
</feature>
<proteinExistence type="predicted"/>
<reference evidence="4" key="1">
    <citation type="journal article" date="2021" name="Sci. Rep.">
        <title>Diploid genomic architecture of Nitzschia inconspicua, an elite biomass production diatom.</title>
        <authorList>
            <person name="Oliver A."/>
            <person name="Podell S."/>
            <person name="Pinowska A."/>
            <person name="Traller J.C."/>
            <person name="Smith S.R."/>
            <person name="McClure R."/>
            <person name="Beliaev A."/>
            <person name="Bohutskyi P."/>
            <person name="Hill E.A."/>
            <person name="Rabines A."/>
            <person name="Zheng H."/>
            <person name="Allen L.Z."/>
            <person name="Kuo A."/>
            <person name="Grigoriev I.V."/>
            <person name="Allen A.E."/>
            <person name="Hazlebeck D."/>
            <person name="Allen E.E."/>
        </authorList>
    </citation>
    <scope>NUCLEOTIDE SEQUENCE</scope>
    <source>
        <strain evidence="4">Hildebrandi</strain>
    </source>
</reference>
<feature type="transmembrane region" description="Helical" evidence="2">
    <location>
        <begin position="117"/>
        <end position="136"/>
    </location>
</feature>
<feature type="signal peptide" evidence="3">
    <location>
        <begin position="1"/>
        <end position="30"/>
    </location>
</feature>
<accession>A0A9K3PAV7</accession>
<sequence>MSLKHRVPALLAAFLSSAAVLLAAFAGTTCDFVTINVSDETFFLIAPDGPRGFAVLDERQSSIGVLCNDGLYDREGDSMWELSRIFLILGLLFGSLTAAMAWAICSFMSPSVRKWKSISFFAAIAAVIQVPIFILMEAEPCSDFRDNQTCSLGSGAFVLIASDIFYITVCICTQCMDPPKWAMELDFWKTEKRGASRQVPRGGQEEDSYSSDGDHIHLRAGEHNEDEDIYHITRILPASKIYQEKQGQRPSTSKTIGGMGTKGLFSWFTRTTPLNELELPRGDTESTKEHDEDDQDGQEDVENIGENGREYDFRQIDESHMILRVLPDKAVPANDLDPVMEAAESGRVTNSSAEAISNGWSQKKTTDLSSNTTNLSDLRNVETSRSASDTMAIGGGETPACTSPDLFITGVRNLTRRLKRDSKRRKTRRQWRTGYAQMAEDDEDYDTDEGAVDVDSPPLEVKLPVLDRSMESITNSDSSPRDTGIQFQMPEFSDDDDEQDIFLENEKWVDLNAATSAGIRRAVEDFDKDDHHPFTSNNSVNSCHSDPEPVIYDCGSEGASFDRISGRDDNSTLSDDLSSEKMAQNIESDHSFSRGRARESMETRRRRASSPVESIKSSRSLLHTTINEETEEDIKNELGTAYSLSRTVSAPEQRSIGKESVLIKKGRVDLMRTLETENTTNDEEKSAIQSVDQDLEVGDIPMLPKSSVAEEAPIADTDSPSENESTIAESSIAATRTWTEPNLLTKETWKEPVATRTASEQPIDDVSKPWKVRSIPAKERLDNSDETSDTDDTGCLSRTTDSFSDDSVDGTDLKRIIVRSRSFDGSSFRPKRHILSKSLSPSRSGKSRSILSKADSSAKAGFARDIRSRRIQRLKGYIPLEDKHRQLSPTQTPSSPASVDMSSEALTPKRRTQNASPSEKKEDDIFNRLEDSADDFPDNLFQPSLNLSEETDEIIRKSIGGVLDSHGERHLTESPGLRLVHETEESPDFDSILEELDLQLIDLRRPVGAEYGDDEGSL</sequence>
<keyword evidence="5" id="KW-1185">Reference proteome</keyword>
<evidence type="ECO:0000313" key="4">
    <source>
        <dbReference type="EMBL" id="KAG7340061.1"/>
    </source>
</evidence>
<feature type="region of interest" description="Disordered" evidence="1">
    <location>
        <begin position="834"/>
        <end position="855"/>
    </location>
</feature>
<feature type="compositionally biased region" description="Basic and acidic residues" evidence="1">
    <location>
        <begin position="278"/>
        <end position="290"/>
    </location>
</feature>